<reference evidence="2" key="1">
    <citation type="submission" date="2020-04" db="EMBL/GenBank/DDBJ databases">
        <authorList>
            <person name="Chiriac C."/>
            <person name="Salcher M."/>
            <person name="Ghai R."/>
            <person name="Kavagutti S V."/>
        </authorList>
    </citation>
    <scope>NUCLEOTIDE SEQUENCE</scope>
</reference>
<keyword evidence="1" id="KW-0472">Membrane</keyword>
<name>A0A6J5KHG6_9CAUD</name>
<protein>
    <submittedName>
        <fullName evidence="2">Uncharacterized protein</fullName>
    </submittedName>
</protein>
<evidence type="ECO:0000313" key="2">
    <source>
        <dbReference type="EMBL" id="CAB4121504.1"/>
    </source>
</evidence>
<dbReference type="EMBL" id="LR796150">
    <property type="protein sequence ID" value="CAB4121504.1"/>
    <property type="molecule type" value="Genomic_DNA"/>
</dbReference>
<accession>A0A6J5KHG6</accession>
<organism evidence="2">
    <name type="scientific">uncultured Caudovirales phage</name>
    <dbReference type="NCBI Taxonomy" id="2100421"/>
    <lineage>
        <taxon>Viruses</taxon>
        <taxon>Duplodnaviria</taxon>
        <taxon>Heunggongvirae</taxon>
        <taxon>Uroviricota</taxon>
        <taxon>Caudoviricetes</taxon>
        <taxon>Peduoviridae</taxon>
        <taxon>Maltschvirus</taxon>
        <taxon>Maltschvirus maltsch</taxon>
    </lineage>
</organism>
<proteinExistence type="predicted"/>
<keyword evidence="1" id="KW-1133">Transmembrane helix</keyword>
<sequence length="166" mass="17965">MIPIDPMAALDAVQSAIKLVKKASQTASDVASLGPVLGRYFDAKVNAMQVVSTAKSGGFKGSAMGKAIELEMALDGAREFEEQLKNLFFSSGKMEIWVAIKSRATQMEAEAAKEAKRQRDAETRKKKETQQAIEMVLLVGGLLLVLGLTAWGGIYFYLHCGKYGCV</sequence>
<feature type="transmembrane region" description="Helical" evidence="1">
    <location>
        <begin position="135"/>
        <end position="158"/>
    </location>
</feature>
<keyword evidence="1" id="KW-0812">Transmembrane</keyword>
<gene>
    <name evidence="2" type="ORF">UFOVP15_10</name>
</gene>
<evidence type="ECO:0000256" key="1">
    <source>
        <dbReference type="SAM" id="Phobius"/>
    </source>
</evidence>